<reference evidence="1 2" key="1">
    <citation type="journal article" date="2016" name="Nat. Commun.">
        <title>Thousands of microbial genomes shed light on interconnected biogeochemical processes in an aquifer system.</title>
        <authorList>
            <person name="Anantharaman K."/>
            <person name="Brown C.T."/>
            <person name="Hug L.A."/>
            <person name="Sharon I."/>
            <person name="Castelle C.J."/>
            <person name="Probst A.J."/>
            <person name="Thomas B.C."/>
            <person name="Singh A."/>
            <person name="Wilkins M.J."/>
            <person name="Karaoz U."/>
            <person name="Brodie E.L."/>
            <person name="Williams K.H."/>
            <person name="Hubbard S.S."/>
            <person name="Banfield J.F."/>
        </authorList>
    </citation>
    <scope>NUCLEOTIDE SEQUENCE [LARGE SCALE GENOMIC DNA]</scope>
</reference>
<dbReference type="Gene3D" id="3.60.40.10">
    <property type="entry name" value="PPM-type phosphatase domain"/>
    <property type="match status" value="1"/>
</dbReference>
<dbReference type="EMBL" id="MFJG01000023">
    <property type="protein sequence ID" value="OGG06331.1"/>
    <property type="molecule type" value="Genomic_DNA"/>
</dbReference>
<evidence type="ECO:0000313" key="1">
    <source>
        <dbReference type="EMBL" id="OGG06331.1"/>
    </source>
</evidence>
<gene>
    <name evidence="1" type="ORF">A2872_01220</name>
</gene>
<dbReference type="STRING" id="1798377.A2872_01220"/>
<proteinExistence type="predicted"/>
<name>A0A1F5Z1M6_9BACT</name>
<protein>
    <submittedName>
        <fullName evidence="1">Uncharacterized protein</fullName>
    </submittedName>
</protein>
<dbReference type="Proteomes" id="UP000178681">
    <property type="component" value="Unassembled WGS sequence"/>
</dbReference>
<organism evidence="1 2">
    <name type="scientific">Candidatus Gottesmanbacteria bacterium RIFCSPHIGHO2_01_FULL_42_12</name>
    <dbReference type="NCBI Taxonomy" id="1798377"/>
    <lineage>
        <taxon>Bacteria</taxon>
        <taxon>Candidatus Gottesmaniibacteriota</taxon>
    </lineage>
</organism>
<dbReference type="SUPFAM" id="SSF81606">
    <property type="entry name" value="PP2C-like"/>
    <property type="match status" value="1"/>
</dbReference>
<accession>A0A1F5Z1M6</accession>
<evidence type="ECO:0000313" key="2">
    <source>
        <dbReference type="Proteomes" id="UP000178681"/>
    </source>
</evidence>
<comment type="caution">
    <text evidence="1">The sequence shown here is derived from an EMBL/GenBank/DDBJ whole genome shotgun (WGS) entry which is preliminary data.</text>
</comment>
<dbReference type="AlphaFoldDB" id="A0A1F5Z1M6"/>
<dbReference type="InterPro" id="IPR036457">
    <property type="entry name" value="PPM-type-like_dom_sf"/>
</dbReference>
<sequence>MKDNFTFTTKGLIKKINEDSIGIRVSEDLTRVCVCDGHWGKEAALQAKKDCLLIKNFPTNSRAALSLINGIQMKLFKRFGRLKMKPEKDFTPETSLLTVELSKNNELRIISYGDCRLMVTRQGKIIFKIKTINTWLGAFSFLGLRNRITVKKATIFKKIVCQSGDLIWIFTDGVDECIYEKPTISLKWLAKTGLQDDDLKKIINIVMGEIRRLGAEDNASIAIIKC</sequence>